<dbReference type="GO" id="GO:0055085">
    <property type="term" value="P:transmembrane transport"/>
    <property type="evidence" value="ECO:0007669"/>
    <property type="project" value="TreeGrafter"/>
</dbReference>
<dbReference type="GO" id="GO:0016020">
    <property type="term" value="C:membrane"/>
    <property type="evidence" value="ECO:0007669"/>
    <property type="project" value="UniProtKB-SubCell"/>
</dbReference>
<name>W9Y2J1_9EURO</name>
<feature type="compositionally biased region" description="Pro residues" evidence="7">
    <location>
        <begin position="915"/>
        <end position="926"/>
    </location>
</feature>
<reference evidence="10 11" key="1">
    <citation type="submission" date="2013-03" db="EMBL/GenBank/DDBJ databases">
        <title>The Genome Sequence of Capronia coronata CBS 617.96.</title>
        <authorList>
            <consortium name="The Broad Institute Genomics Platform"/>
            <person name="Cuomo C."/>
            <person name="de Hoog S."/>
            <person name="Gorbushina A."/>
            <person name="Walker B."/>
            <person name="Young S.K."/>
            <person name="Zeng Q."/>
            <person name="Gargeya S."/>
            <person name="Fitzgerald M."/>
            <person name="Haas B."/>
            <person name="Abouelleil A."/>
            <person name="Allen A.W."/>
            <person name="Alvarado L."/>
            <person name="Arachchi H.M."/>
            <person name="Berlin A.M."/>
            <person name="Chapman S.B."/>
            <person name="Gainer-Dewar J."/>
            <person name="Goldberg J."/>
            <person name="Griggs A."/>
            <person name="Gujja S."/>
            <person name="Hansen M."/>
            <person name="Howarth C."/>
            <person name="Imamovic A."/>
            <person name="Ireland A."/>
            <person name="Larimer J."/>
            <person name="McCowan C."/>
            <person name="Murphy C."/>
            <person name="Pearson M."/>
            <person name="Poon T.W."/>
            <person name="Priest M."/>
            <person name="Roberts A."/>
            <person name="Saif S."/>
            <person name="Shea T."/>
            <person name="Sisk P."/>
            <person name="Sykes S."/>
            <person name="Wortman J."/>
            <person name="Nusbaum C."/>
            <person name="Birren B."/>
        </authorList>
    </citation>
    <scope>NUCLEOTIDE SEQUENCE [LARGE SCALE GENOMIC DNA]</scope>
    <source>
        <strain evidence="10 11">CBS 617.96</strain>
    </source>
</reference>
<dbReference type="GeneID" id="19161926"/>
<feature type="transmembrane region" description="Helical" evidence="8">
    <location>
        <begin position="613"/>
        <end position="632"/>
    </location>
</feature>
<evidence type="ECO:0000256" key="2">
    <source>
        <dbReference type="ARBA" id="ARBA00010642"/>
    </source>
</evidence>
<comment type="similarity">
    <text evidence="2">Belongs to the transient receptor potential (TRP) ion channel family.</text>
</comment>
<keyword evidence="4" id="KW-0732">Signal</keyword>
<feature type="transmembrane region" description="Helical" evidence="8">
    <location>
        <begin position="394"/>
        <end position="419"/>
    </location>
</feature>
<keyword evidence="11" id="KW-1185">Reference proteome</keyword>
<sequence length="1182" mass="128269">MPVPDEKERGGNRKSIAMTHHNGESDTQSKSERKSRSQHRPCYRRGSPVWNLVNTLFTILVLGLYLTSPTQAAYVEFRNCLDRSVISSNPRLLQFVPLNVSAVFNTSSPRHNFNITVYGNVTGKATAEPYPPPTDPSWSNPNDTFGKIPDLSETNNKYTTLFTQLNFLSYTPWTAEPSRFCESVVHGSCPLGPAFFVNSTDLDRLPAFSVDHDMFSSYAFSSLQATLRVQSGDASGQYYGCVSATITPDLGGYLKGILRYLPLAVLIVVGIATIAAAILSPWGSGDIFNWSSNFGRDEDLLRLVTPGFGDCLQYIQFVVLTGSLTLNYPGFYQPAVSRVSWSSLMFNESFVSGGNGTESLVDGVYEIRNNTKYGLDKMSQLVGMTSDRDIWADMIVWLVVIVAAVTILTQLGFAARWLYRHIANEPAEDLRSKNGPFTIGNVLRLVLNFFLLPLTALSFYQLLIAARGPAYSVALAAVCLILVLAFSGRLLLLFIRTRPRSFLFDDLLTVLAYGPLYNTYCDDAATFALIPLLVNFLRGIAIGAVQPSGVAQIVLLAICEVVLILTINAFRPYPSATSMNIYHTCFSVIRLFTILLSVAFVPSLGTSDSSRGWIGYAILVIHACTLVFGFFLNAVQTLIEVIARLAGAGGRDQVTGGATRGGLNKVFGMRQLSRRVPRRDHHPRHSMSSNAAMLASVDNEPKQLHLAKTRSRSISVTSNALLDSGRSSRMSQTLDSRILDQATPDRSNRGSRRLTGRLSGSGSLGGIVGLQKQVESKDPYYRPPRRNTMEPLSGADGNLAMSLTSGKSKGPLLKEETVEDDAGEGSSTPMRLDNDEFEDPANDLTRTKTDYAVREVDFYYGVRGAALSSGTRKLKTGPADPTGPVSTARGWFKGILGGKTKEKNKGFEVVRSARAPPPGLFPPTPVPENQTPEPYHDDDVHNNPEARPNRTGSRMASPPPERARVDEVSDTESDEDEDSISPVPSKPPSLPLIDSGGAIELPSRIGSEASRKSHKKAPPGEIPEVPAVPALPRKSSRRQSGGDQSDRASARAKLYGATTSSPPSHKGHSQSLSAGRIPFSSTQTSVVRDKRYSTGADSTTSSILRDGGENVSAAPRTTYTNHLRNTSSALGAAHGANILNDRPSNVGFVQQHRASDHIYYSPESPAFEGSTAEVHGRPGPAL</sequence>
<evidence type="ECO:0000259" key="9">
    <source>
        <dbReference type="SMART" id="SM01320"/>
    </source>
</evidence>
<dbReference type="OrthoDB" id="5312224at2759"/>
<evidence type="ECO:0000256" key="1">
    <source>
        <dbReference type="ARBA" id="ARBA00004141"/>
    </source>
</evidence>
<keyword evidence="5 8" id="KW-1133">Transmembrane helix</keyword>
<feature type="compositionally biased region" description="Basic and acidic residues" evidence="7">
    <location>
        <begin position="934"/>
        <end position="948"/>
    </location>
</feature>
<feature type="transmembrane region" description="Helical" evidence="8">
    <location>
        <begin position="260"/>
        <end position="282"/>
    </location>
</feature>
<dbReference type="Proteomes" id="UP000019484">
    <property type="component" value="Unassembled WGS sequence"/>
</dbReference>
<feature type="region of interest" description="Disordered" evidence="7">
    <location>
        <begin position="871"/>
        <end position="891"/>
    </location>
</feature>
<feature type="compositionally biased region" description="Acidic residues" evidence="7">
    <location>
        <begin position="968"/>
        <end position="979"/>
    </location>
</feature>
<dbReference type="AlphaFoldDB" id="W9Y2J1"/>
<feature type="region of interest" description="Disordered" evidence="7">
    <location>
        <begin position="1161"/>
        <end position="1182"/>
    </location>
</feature>
<dbReference type="HOGENOM" id="CLU_004278_0_0_1"/>
<dbReference type="InterPro" id="IPR032800">
    <property type="entry name" value="TRP_N"/>
</dbReference>
<dbReference type="STRING" id="1182541.W9Y2J1"/>
<feature type="transmembrane region" description="Helical" evidence="8">
    <location>
        <begin position="581"/>
        <end position="601"/>
    </location>
</feature>
<feature type="region of interest" description="Disordered" evidence="7">
    <location>
        <begin position="718"/>
        <end position="842"/>
    </location>
</feature>
<keyword evidence="6 8" id="KW-0472">Membrane</keyword>
<feature type="compositionally biased region" description="Polar residues" evidence="7">
    <location>
        <begin position="718"/>
        <end position="735"/>
    </location>
</feature>
<feature type="compositionally biased region" description="Basic and acidic residues" evidence="7">
    <location>
        <begin position="1"/>
        <end position="11"/>
    </location>
</feature>
<dbReference type="RefSeq" id="XP_007726127.1">
    <property type="nucleotide sequence ID" value="XM_007727937.1"/>
</dbReference>
<evidence type="ECO:0000256" key="4">
    <source>
        <dbReference type="ARBA" id="ARBA00022729"/>
    </source>
</evidence>
<feature type="domain" description="ML-like" evidence="9">
    <location>
        <begin position="70"/>
        <end position="253"/>
    </location>
</feature>
<evidence type="ECO:0000313" key="10">
    <source>
        <dbReference type="EMBL" id="EXJ83441.1"/>
    </source>
</evidence>
<comment type="subcellular location">
    <subcellularLocation>
        <location evidence="1">Membrane</location>
        <topology evidence="1">Multi-pass membrane protein</topology>
    </subcellularLocation>
</comment>
<feature type="compositionally biased region" description="Polar residues" evidence="7">
    <location>
        <begin position="1057"/>
        <end position="1086"/>
    </location>
</feature>
<evidence type="ECO:0000256" key="5">
    <source>
        <dbReference type="ARBA" id="ARBA00022989"/>
    </source>
</evidence>
<feature type="transmembrane region" description="Helical" evidence="8">
    <location>
        <begin position="550"/>
        <end position="569"/>
    </location>
</feature>
<evidence type="ECO:0000256" key="7">
    <source>
        <dbReference type="SAM" id="MobiDB-lite"/>
    </source>
</evidence>
<dbReference type="InterPro" id="IPR040241">
    <property type="entry name" value="TRP_Flc/Pkd2-like"/>
</dbReference>
<dbReference type="Pfam" id="PF14558">
    <property type="entry name" value="TRP_N"/>
    <property type="match status" value="1"/>
</dbReference>
<dbReference type="Pfam" id="PF06011">
    <property type="entry name" value="TRP"/>
    <property type="match status" value="1"/>
</dbReference>
<proteinExistence type="inferred from homology"/>
<feature type="transmembrane region" description="Helical" evidence="8">
    <location>
        <begin position="439"/>
        <end position="464"/>
    </location>
</feature>
<organism evidence="10 11">
    <name type="scientific">Capronia coronata CBS 617.96</name>
    <dbReference type="NCBI Taxonomy" id="1182541"/>
    <lineage>
        <taxon>Eukaryota</taxon>
        <taxon>Fungi</taxon>
        <taxon>Dikarya</taxon>
        <taxon>Ascomycota</taxon>
        <taxon>Pezizomycotina</taxon>
        <taxon>Eurotiomycetes</taxon>
        <taxon>Chaetothyriomycetidae</taxon>
        <taxon>Chaetothyriales</taxon>
        <taxon>Herpotrichiellaceae</taxon>
        <taxon>Capronia</taxon>
    </lineage>
</organism>
<protein>
    <recommendedName>
        <fullName evidence="9">ML-like domain-containing protein</fullName>
    </recommendedName>
</protein>
<evidence type="ECO:0000256" key="6">
    <source>
        <dbReference type="ARBA" id="ARBA00023136"/>
    </source>
</evidence>
<feature type="transmembrane region" description="Helical" evidence="8">
    <location>
        <begin position="524"/>
        <end position="543"/>
    </location>
</feature>
<evidence type="ECO:0000256" key="3">
    <source>
        <dbReference type="ARBA" id="ARBA00022692"/>
    </source>
</evidence>
<gene>
    <name evidence="10" type="ORF">A1O1_07064</name>
</gene>
<keyword evidence="3 8" id="KW-0812">Transmembrane</keyword>
<accession>W9Y2J1</accession>
<feature type="transmembrane region" description="Helical" evidence="8">
    <location>
        <begin position="470"/>
        <end position="495"/>
    </location>
</feature>
<dbReference type="PANTHER" id="PTHR31145:SF6">
    <property type="entry name" value="INTEGRAL MEMBRANE PROTEIN (AFU_ORTHOLOGUE AFUA_7G01610)"/>
    <property type="match status" value="1"/>
</dbReference>
<evidence type="ECO:0000256" key="8">
    <source>
        <dbReference type="SAM" id="Phobius"/>
    </source>
</evidence>
<feature type="region of interest" description="Disordered" evidence="7">
    <location>
        <begin position="1"/>
        <end position="42"/>
    </location>
</feature>
<evidence type="ECO:0000313" key="11">
    <source>
        <dbReference type="Proteomes" id="UP000019484"/>
    </source>
</evidence>
<dbReference type="PANTHER" id="PTHR31145">
    <property type="entry name" value="INTEGRAL MEMBRANE PROTEIN (AFU_ORTHOLOGUE AFUA_7G01610)"/>
    <property type="match status" value="1"/>
</dbReference>
<dbReference type="InterPro" id="IPR010308">
    <property type="entry name" value="TRP_C"/>
</dbReference>
<dbReference type="SMART" id="SM01320">
    <property type="entry name" value="TRP_N"/>
    <property type="match status" value="1"/>
</dbReference>
<dbReference type="eggNOG" id="ENOG502R2RV">
    <property type="taxonomic scope" value="Eukaryota"/>
</dbReference>
<comment type="caution">
    <text evidence="10">The sequence shown here is derived from an EMBL/GenBank/DDBJ whole genome shotgun (WGS) entry which is preliminary data.</text>
</comment>
<dbReference type="EMBL" id="AMWN01000006">
    <property type="protein sequence ID" value="EXJ83441.1"/>
    <property type="molecule type" value="Genomic_DNA"/>
</dbReference>
<feature type="compositionally biased region" description="Basic and acidic residues" evidence="7">
    <location>
        <begin position="21"/>
        <end position="35"/>
    </location>
</feature>
<feature type="region of interest" description="Disordered" evidence="7">
    <location>
        <begin position="903"/>
        <end position="1114"/>
    </location>
</feature>